<dbReference type="EMBL" id="HBIT01006555">
    <property type="protein sequence ID" value="CAE0617413.1"/>
    <property type="molecule type" value="Transcribed_RNA"/>
</dbReference>
<organism evidence="2">
    <name type="scientific">Oxyrrhis marina</name>
    <name type="common">Dinoflagellate</name>
    <dbReference type="NCBI Taxonomy" id="2969"/>
    <lineage>
        <taxon>Eukaryota</taxon>
        <taxon>Sar</taxon>
        <taxon>Alveolata</taxon>
        <taxon>Dinophyceae</taxon>
        <taxon>Oxyrrhinales</taxon>
        <taxon>Oxyrrhinaceae</taxon>
        <taxon>Oxyrrhis</taxon>
    </lineage>
</organism>
<accession>A0A7S3ULW3</accession>
<feature type="region of interest" description="Disordered" evidence="1">
    <location>
        <begin position="79"/>
        <end position="103"/>
    </location>
</feature>
<gene>
    <name evidence="2" type="ORF">OMAR00292_LOCUS3289</name>
</gene>
<name>A0A7S3ULW3_OXYMA</name>
<feature type="region of interest" description="Disordered" evidence="1">
    <location>
        <begin position="22"/>
        <end position="44"/>
    </location>
</feature>
<dbReference type="AlphaFoldDB" id="A0A7S3ULW3"/>
<reference evidence="2" key="1">
    <citation type="submission" date="2021-01" db="EMBL/GenBank/DDBJ databases">
        <authorList>
            <person name="Corre E."/>
            <person name="Pelletier E."/>
            <person name="Niang G."/>
            <person name="Scheremetjew M."/>
            <person name="Finn R."/>
            <person name="Kale V."/>
            <person name="Holt S."/>
            <person name="Cochrane G."/>
            <person name="Meng A."/>
            <person name="Brown T."/>
            <person name="Cohen L."/>
        </authorList>
    </citation>
    <scope>NUCLEOTIDE SEQUENCE</scope>
    <source>
        <strain evidence="2">CCMP1795</strain>
    </source>
</reference>
<sequence>MRGRKQWIADVPDSASEFRCLQRGSDQRCDLSSPSTPREQHVSLPPGPIARLILRIAHLLPSAAVQVHGHIVQLQTEHAGRQLSHRAMLPDSGLTGADPPSYT</sequence>
<proteinExistence type="predicted"/>
<evidence type="ECO:0000256" key="1">
    <source>
        <dbReference type="SAM" id="MobiDB-lite"/>
    </source>
</evidence>
<evidence type="ECO:0000313" key="2">
    <source>
        <dbReference type="EMBL" id="CAE0617413.1"/>
    </source>
</evidence>
<protein>
    <submittedName>
        <fullName evidence="2">Uncharacterized protein</fullName>
    </submittedName>
</protein>